<evidence type="ECO:0000313" key="5">
    <source>
        <dbReference type="Proteomes" id="UP000248132"/>
    </source>
</evidence>
<gene>
    <name evidence="4" type="ORF">LY28_03733</name>
</gene>
<dbReference type="PANTHER" id="PTHR43578">
    <property type="entry name" value="NADH-QUINONE OXIDOREDUCTASE SUBUNIT F"/>
    <property type="match status" value="1"/>
</dbReference>
<organism evidence="4 5">
    <name type="scientific">Ruminiclostridium sufflavum DSM 19573</name>
    <dbReference type="NCBI Taxonomy" id="1121337"/>
    <lineage>
        <taxon>Bacteria</taxon>
        <taxon>Bacillati</taxon>
        <taxon>Bacillota</taxon>
        <taxon>Clostridia</taxon>
        <taxon>Eubacteriales</taxon>
        <taxon>Oscillospiraceae</taxon>
        <taxon>Ruminiclostridium</taxon>
    </lineage>
</organism>
<dbReference type="EMBL" id="QKMR01000038">
    <property type="protein sequence ID" value="PYG84253.1"/>
    <property type="molecule type" value="Genomic_DNA"/>
</dbReference>
<keyword evidence="2" id="KW-0408">Iron</keyword>
<dbReference type="InterPro" id="IPR036249">
    <property type="entry name" value="Thioredoxin-like_sf"/>
</dbReference>
<dbReference type="Gene3D" id="3.40.30.10">
    <property type="entry name" value="Glutaredoxin"/>
    <property type="match status" value="1"/>
</dbReference>
<evidence type="ECO:0000256" key="1">
    <source>
        <dbReference type="ARBA" id="ARBA00022723"/>
    </source>
</evidence>
<dbReference type="AlphaFoldDB" id="A0A318XFH3"/>
<dbReference type="Proteomes" id="UP000248132">
    <property type="component" value="Unassembled WGS sequence"/>
</dbReference>
<evidence type="ECO:0000256" key="3">
    <source>
        <dbReference type="ARBA" id="ARBA00023014"/>
    </source>
</evidence>
<sequence length="122" mass="13242">MKSIAELEEIRRKTLEKISLRTSADGIRIVVGMATCGIAAGARPVMNAFVEEIDKRNLKNVTVSMTGCIGVCKLEPVVEVIDKNGNKVTYVKMTAEKAARVVVEHIVNGNVCLDLTIGAEQR</sequence>
<dbReference type="RefSeq" id="WP_110463656.1">
    <property type="nucleotide sequence ID" value="NZ_QKMR01000038.1"/>
</dbReference>
<dbReference type="PANTHER" id="PTHR43578:SF3">
    <property type="entry name" value="NADH-QUINONE OXIDOREDUCTASE SUBUNIT F"/>
    <property type="match status" value="1"/>
</dbReference>
<keyword evidence="3" id="KW-0411">Iron-sulfur</keyword>
<dbReference type="GO" id="GO:0046872">
    <property type="term" value="F:metal ion binding"/>
    <property type="evidence" value="ECO:0007669"/>
    <property type="project" value="UniProtKB-KW"/>
</dbReference>
<evidence type="ECO:0000313" key="4">
    <source>
        <dbReference type="EMBL" id="PYG84253.1"/>
    </source>
</evidence>
<comment type="caution">
    <text evidence="4">The sequence shown here is derived from an EMBL/GenBank/DDBJ whole genome shotgun (WGS) entry which is preliminary data.</text>
</comment>
<evidence type="ECO:0000256" key="2">
    <source>
        <dbReference type="ARBA" id="ARBA00023004"/>
    </source>
</evidence>
<reference evidence="4 5" key="1">
    <citation type="submission" date="2018-06" db="EMBL/GenBank/DDBJ databases">
        <title>Genomic Encyclopedia of Type Strains, Phase I: the one thousand microbial genomes (KMG-I) project.</title>
        <authorList>
            <person name="Kyrpides N."/>
        </authorList>
    </citation>
    <scope>NUCLEOTIDE SEQUENCE [LARGE SCALE GENOMIC DNA]</scope>
    <source>
        <strain evidence="4 5">DSM 19573</strain>
    </source>
</reference>
<keyword evidence="5" id="KW-1185">Reference proteome</keyword>
<proteinExistence type="predicted"/>
<name>A0A318XFH3_9FIRM</name>
<dbReference type="OrthoDB" id="9800692at2"/>
<dbReference type="GO" id="GO:0051536">
    <property type="term" value="F:iron-sulfur cluster binding"/>
    <property type="evidence" value="ECO:0007669"/>
    <property type="project" value="UniProtKB-KW"/>
</dbReference>
<protein>
    <submittedName>
        <fullName evidence="4">NADP-reducing hydrogenase subunit HndB</fullName>
    </submittedName>
</protein>
<accession>A0A318XFH3</accession>
<dbReference type="CDD" id="cd02980">
    <property type="entry name" value="TRX_Fd_family"/>
    <property type="match status" value="1"/>
</dbReference>
<dbReference type="SUPFAM" id="SSF52833">
    <property type="entry name" value="Thioredoxin-like"/>
    <property type="match status" value="1"/>
</dbReference>
<keyword evidence="1" id="KW-0479">Metal-binding</keyword>